<dbReference type="Proteomes" id="UP000712157">
    <property type="component" value="Unassembled WGS sequence"/>
</dbReference>
<dbReference type="AlphaFoldDB" id="A0A949K3D2"/>
<evidence type="ECO:0000313" key="2">
    <source>
        <dbReference type="EMBL" id="MBU9739514.1"/>
    </source>
</evidence>
<gene>
    <name evidence="2" type="ORF">KTH89_23550</name>
</gene>
<comment type="caution">
    <text evidence="2">The sequence shown here is derived from an EMBL/GenBank/DDBJ whole genome shotgun (WGS) entry which is preliminary data.</text>
</comment>
<protein>
    <submittedName>
        <fullName evidence="2">Uncharacterized protein</fullName>
    </submittedName>
</protein>
<evidence type="ECO:0000256" key="1">
    <source>
        <dbReference type="SAM" id="SignalP"/>
    </source>
</evidence>
<dbReference type="RefSeq" id="WP_158342431.1">
    <property type="nucleotide sequence ID" value="NZ_JAHQCW010000063.1"/>
</dbReference>
<sequence>MKKQALLAVGLTFCMTLVMAAPAFAANVDANVNPDGTEVTLPGNPVYDTAGGGSTQETGMSYNQAEMTGTNGTDFYTENDDDAVAKDADTNGADINVWAKVTDSSSKIYKVDLAWGAMKFEFDSGSGQWDTTTHTYTGGSGAAKWTESYLDGTNNKVEVTNHSNSGINAAFAYAMTGTPFNDVDTSDNAVTGNFFKEINDAAVAATVLQNTFAGGTETANVLNKLTDSKISLATADKYNSSTVTATDAANNHEAGARTDSVYFAFSGTPDSGRGATLDTFRKVGVITVTVTPNTELQYNQPQYTP</sequence>
<feature type="chain" id="PRO_5037200067" evidence="1">
    <location>
        <begin position="26"/>
        <end position="305"/>
    </location>
</feature>
<dbReference type="EMBL" id="JAHQCW010000063">
    <property type="protein sequence ID" value="MBU9739514.1"/>
    <property type="molecule type" value="Genomic_DNA"/>
</dbReference>
<evidence type="ECO:0000313" key="3">
    <source>
        <dbReference type="Proteomes" id="UP000712157"/>
    </source>
</evidence>
<proteinExistence type="predicted"/>
<reference evidence="2" key="1">
    <citation type="submission" date="2021-06" db="EMBL/GenBank/DDBJ databases">
        <title>Description of novel taxa of the family Lachnospiraceae.</title>
        <authorList>
            <person name="Chaplin A.V."/>
            <person name="Sokolova S.R."/>
            <person name="Pikina A.P."/>
            <person name="Korzhanova M."/>
            <person name="Belova V."/>
            <person name="Korostin D."/>
            <person name="Efimov B.A."/>
        </authorList>
    </citation>
    <scope>NUCLEOTIDE SEQUENCE</scope>
    <source>
        <strain evidence="2">ASD5720</strain>
    </source>
</reference>
<name>A0A949K3D2_9FIRM</name>
<keyword evidence="3" id="KW-1185">Reference proteome</keyword>
<feature type="signal peptide" evidence="1">
    <location>
        <begin position="1"/>
        <end position="25"/>
    </location>
</feature>
<keyword evidence="1" id="KW-0732">Signal</keyword>
<accession>A0A949K3D2</accession>
<organism evidence="2 3">
    <name type="scientific">Diplocloster agilis</name>
    <dbReference type="NCBI Taxonomy" id="2850323"/>
    <lineage>
        <taxon>Bacteria</taxon>
        <taxon>Bacillati</taxon>
        <taxon>Bacillota</taxon>
        <taxon>Clostridia</taxon>
        <taxon>Lachnospirales</taxon>
        <taxon>Lachnospiraceae</taxon>
        <taxon>Diplocloster</taxon>
    </lineage>
</organism>